<protein>
    <submittedName>
        <fullName evidence="1">Uncharacterized protein</fullName>
    </submittedName>
</protein>
<dbReference type="AlphaFoldDB" id="A0A392SLK9"/>
<proteinExistence type="predicted"/>
<reference evidence="1 2" key="1">
    <citation type="journal article" date="2018" name="Front. Plant Sci.">
        <title>Red Clover (Trifolium pratense) and Zigzag Clover (T. medium) - A Picture of Genomic Similarities and Differences.</title>
        <authorList>
            <person name="Dluhosova J."/>
            <person name="Istvanek J."/>
            <person name="Nedelnik J."/>
            <person name="Repkova J."/>
        </authorList>
    </citation>
    <scope>NUCLEOTIDE SEQUENCE [LARGE SCALE GENOMIC DNA]</scope>
    <source>
        <strain evidence="2">cv. 10/8</strain>
        <tissue evidence="1">Leaf</tissue>
    </source>
</reference>
<organism evidence="1 2">
    <name type="scientific">Trifolium medium</name>
    <dbReference type="NCBI Taxonomy" id="97028"/>
    <lineage>
        <taxon>Eukaryota</taxon>
        <taxon>Viridiplantae</taxon>
        <taxon>Streptophyta</taxon>
        <taxon>Embryophyta</taxon>
        <taxon>Tracheophyta</taxon>
        <taxon>Spermatophyta</taxon>
        <taxon>Magnoliopsida</taxon>
        <taxon>eudicotyledons</taxon>
        <taxon>Gunneridae</taxon>
        <taxon>Pentapetalae</taxon>
        <taxon>rosids</taxon>
        <taxon>fabids</taxon>
        <taxon>Fabales</taxon>
        <taxon>Fabaceae</taxon>
        <taxon>Papilionoideae</taxon>
        <taxon>50 kb inversion clade</taxon>
        <taxon>NPAAA clade</taxon>
        <taxon>Hologalegina</taxon>
        <taxon>IRL clade</taxon>
        <taxon>Trifolieae</taxon>
        <taxon>Trifolium</taxon>
    </lineage>
</organism>
<dbReference type="EMBL" id="LXQA010406453">
    <property type="protein sequence ID" value="MCI49763.1"/>
    <property type="molecule type" value="Genomic_DNA"/>
</dbReference>
<dbReference type="Proteomes" id="UP000265520">
    <property type="component" value="Unassembled WGS sequence"/>
</dbReference>
<feature type="non-terminal residue" evidence="1">
    <location>
        <position position="1"/>
    </location>
</feature>
<keyword evidence="2" id="KW-1185">Reference proteome</keyword>
<evidence type="ECO:0000313" key="1">
    <source>
        <dbReference type="EMBL" id="MCI49763.1"/>
    </source>
</evidence>
<name>A0A392SLK9_9FABA</name>
<sequence>FSSLGPALGAGRAHYCARRNSGMLEEACRWLGRGACLSNAPGTCKLDRIGSARACL</sequence>
<evidence type="ECO:0000313" key="2">
    <source>
        <dbReference type="Proteomes" id="UP000265520"/>
    </source>
</evidence>
<comment type="caution">
    <text evidence="1">The sequence shown here is derived from an EMBL/GenBank/DDBJ whole genome shotgun (WGS) entry which is preliminary data.</text>
</comment>
<accession>A0A392SLK9</accession>